<accession>A0A2N0VIZ5</accession>
<proteinExistence type="predicted"/>
<dbReference type="Gene3D" id="3.30.1150.10">
    <property type="match status" value="1"/>
</dbReference>
<gene>
    <name evidence="1" type="ORF">CWD77_01425</name>
</gene>
<keyword evidence="2" id="KW-1185">Reference proteome</keyword>
<protein>
    <recommendedName>
        <fullName evidence="3">TonB C-terminal domain-containing protein</fullName>
    </recommendedName>
</protein>
<reference evidence="1 2" key="1">
    <citation type="submission" date="2017-11" db="EMBL/GenBank/DDBJ databases">
        <title>Rhodohalobacter 15182 sp. nov., isolated from a salt lake.</title>
        <authorList>
            <person name="Han S."/>
        </authorList>
    </citation>
    <scope>NUCLEOTIDE SEQUENCE [LARGE SCALE GENOMIC DNA]</scope>
    <source>
        <strain evidence="1 2">15182</strain>
    </source>
</reference>
<dbReference type="PROSITE" id="PS51257">
    <property type="entry name" value="PROKAR_LIPOPROTEIN"/>
    <property type="match status" value="1"/>
</dbReference>
<dbReference type="Proteomes" id="UP000233398">
    <property type="component" value="Unassembled WGS sequence"/>
</dbReference>
<name>A0A2N0VIZ5_9BACT</name>
<organism evidence="1 2">
    <name type="scientific">Rhodohalobacter barkolensis</name>
    <dbReference type="NCBI Taxonomy" id="2053187"/>
    <lineage>
        <taxon>Bacteria</taxon>
        <taxon>Pseudomonadati</taxon>
        <taxon>Balneolota</taxon>
        <taxon>Balneolia</taxon>
        <taxon>Balneolales</taxon>
        <taxon>Balneolaceae</taxon>
        <taxon>Rhodohalobacter</taxon>
    </lineage>
</organism>
<evidence type="ECO:0000313" key="2">
    <source>
        <dbReference type="Proteomes" id="UP000233398"/>
    </source>
</evidence>
<dbReference type="RefSeq" id="WP_101071446.1">
    <property type="nucleotide sequence ID" value="NZ_PISP01000001.1"/>
</dbReference>
<dbReference type="OrthoDB" id="1522859at2"/>
<sequence length="158" mass="17944">MKYFILYAFTLILMGTACKSTETRPTIPTKPQTIAQFNEENSERTDQHNWIDESERNEIWVFVDEFPSVVKGMRDLQQRISMTVNRNSSVDCATLKDEQVVYSFVIDENGNISKIKSNLEESNDCSDLIEITISSTEFTAGKVDGKPVSTLFALPVNF</sequence>
<comment type="caution">
    <text evidence="1">The sequence shown here is derived from an EMBL/GenBank/DDBJ whole genome shotgun (WGS) entry which is preliminary data.</text>
</comment>
<dbReference type="AlphaFoldDB" id="A0A2N0VIZ5"/>
<evidence type="ECO:0000313" key="1">
    <source>
        <dbReference type="EMBL" id="PKD44156.1"/>
    </source>
</evidence>
<dbReference type="EMBL" id="PISP01000001">
    <property type="protein sequence ID" value="PKD44156.1"/>
    <property type="molecule type" value="Genomic_DNA"/>
</dbReference>
<evidence type="ECO:0008006" key="3">
    <source>
        <dbReference type="Google" id="ProtNLM"/>
    </source>
</evidence>